<protein>
    <submittedName>
        <fullName evidence="1">Uncharacterized protein</fullName>
    </submittedName>
</protein>
<evidence type="ECO:0000313" key="2">
    <source>
        <dbReference type="Proteomes" id="UP001385951"/>
    </source>
</evidence>
<comment type="caution">
    <text evidence="1">The sequence shown here is derived from an EMBL/GenBank/DDBJ whole genome shotgun (WGS) entry which is preliminary data.</text>
</comment>
<organism evidence="1 2">
    <name type="scientific">Cerrena zonata</name>
    <dbReference type="NCBI Taxonomy" id="2478898"/>
    <lineage>
        <taxon>Eukaryota</taxon>
        <taxon>Fungi</taxon>
        <taxon>Dikarya</taxon>
        <taxon>Basidiomycota</taxon>
        <taxon>Agaricomycotina</taxon>
        <taxon>Agaricomycetes</taxon>
        <taxon>Polyporales</taxon>
        <taxon>Cerrenaceae</taxon>
        <taxon>Cerrena</taxon>
    </lineage>
</organism>
<accession>A0AAW0FUP9</accession>
<name>A0AAW0FUP9_9APHY</name>
<gene>
    <name evidence="1" type="ORF">QCA50_015645</name>
</gene>
<sequence>MEWLPNPVLDPKTGVFLELSDVKFEPNCERGLALVGSILKEVPPKGFYFRA</sequence>
<proteinExistence type="predicted"/>
<dbReference type="AlphaFoldDB" id="A0AAW0FUP9"/>
<reference evidence="1 2" key="1">
    <citation type="submission" date="2022-09" db="EMBL/GenBank/DDBJ databases">
        <authorList>
            <person name="Palmer J.M."/>
        </authorList>
    </citation>
    <scope>NUCLEOTIDE SEQUENCE [LARGE SCALE GENOMIC DNA]</scope>
    <source>
        <strain evidence="1 2">DSM 7382</strain>
    </source>
</reference>
<keyword evidence="2" id="KW-1185">Reference proteome</keyword>
<evidence type="ECO:0000313" key="1">
    <source>
        <dbReference type="EMBL" id="KAK7681258.1"/>
    </source>
</evidence>
<dbReference type="EMBL" id="JASBNA010000042">
    <property type="protein sequence ID" value="KAK7681258.1"/>
    <property type="molecule type" value="Genomic_DNA"/>
</dbReference>
<dbReference type="Proteomes" id="UP001385951">
    <property type="component" value="Unassembled WGS sequence"/>
</dbReference>